<sequence length="58" mass="6251">MAIIVVIKRAIHALNVIHVVIDAGKESIITVVIVKLVIVSTTIVVVCVTIVFRCISAR</sequence>
<evidence type="ECO:0000313" key="2">
    <source>
        <dbReference type="EMBL" id="AYV77665.1"/>
    </source>
</evidence>
<gene>
    <name evidence="2" type="ORF">Dasosvirus23_4</name>
</gene>
<keyword evidence="1" id="KW-0472">Membrane</keyword>
<accession>A0A3G4ZS15</accession>
<keyword evidence="1" id="KW-1133">Transmembrane helix</keyword>
<protein>
    <submittedName>
        <fullName evidence="2">Uncharacterized protein</fullName>
    </submittedName>
</protein>
<feature type="transmembrane region" description="Helical" evidence="1">
    <location>
        <begin position="28"/>
        <end position="52"/>
    </location>
</feature>
<evidence type="ECO:0000256" key="1">
    <source>
        <dbReference type="SAM" id="Phobius"/>
    </source>
</evidence>
<reference evidence="2" key="1">
    <citation type="submission" date="2018-10" db="EMBL/GenBank/DDBJ databases">
        <title>Hidden diversity of soil giant viruses.</title>
        <authorList>
            <person name="Schulz F."/>
            <person name="Alteio L."/>
            <person name="Goudeau D."/>
            <person name="Ryan E.M."/>
            <person name="Malmstrom R.R."/>
            <person name="Blanchard J."/>
            <person name="Woyke T."/>
        </authorList>
    </citation>
    <scope>NUCLEOTIDE SEQUENCE</scope>
    <source>
        <strain evidence="2">DSV1</strain>
    </source>
</reference>
<name>A0A3G4ZS15_9VIRU</name>
<dbReference type="EMBL" id="MK072064">
    <property type="protein sequence ID" value="AYV77665.1"/>
    <property type="molecule type" value="Genomic_DNA"/>
</dbReference>
<proteinExistence type="predicted"/>
<organism evidence="2">
    <name type="scientific">Dasosvirus sp</name>
    <dbReference type="NCBI Taxonomy" id="2487764"/>
    <lineage>
        <taxon>Viruses</taxon>
        <taxon>Varidnaviria</taxon>
        <taxon>Bamfordvirae</taxon>
        <taxon>Nucleocytoviricota</taxon>
        <taxon>Megaviricetes</taxon>
        <taxon>Imitervirales</taxon>
        <taxon>Mimiviridae</taxon>
        <taxon>Klosneuvirinae</taxon>
    </lineage>
</organism>
<keyword evidence="1" id="KW-0812">Transmembrane</keyword>